<evidence type="ECO:0000313" key="3">
    <source>
        <dbReference type="Proteomes" id="UP000839598"/>
    </source>
</evidence>
<comment type="caution">
    <text evidence="2">The sequence shown here is derived from an EMBL/GenBank/DDBJ whole genome shotgun (WGS) entry which is preliminary data.</text>
</comment>
<organism evidence="2 3">
    <name type="scientific">Salmonella enterica subsp. salamae</name>
    <dbReference type="NCBI Taxonomy" id="59202"/>
    <lineage>
        <taxon>Bacteria</taxon>
        <taxon>Pseudomonadati</taxon>
        <taxon>Pseudomonadota</taxon>
        <taxon>Gammaproteobacteria</taxon>
        <taxon>Enterobacterales</taxon>
        <taxon>Enterobacteriaceae</taxon>
        <taxon>Salmonella</taxon>
    </lineage>
</organism>
<name>A0A344QXR9_SALER</name>
<accession>A0A344QXR9</accession>
<sequence length="192" mass="20479">MKKMTITPGLTALILSTAMNSVLHAGELLTRDDFYLADESRHVISNEHHGRMGELEVRGALLSSPCTLITNELELPLAREPGGGVSRYPLQLALTGCGDGDDVTSASTPAGRSSVMVVYSALLSGTEGGVLHPAQRMVGAGRAILRGGASQMTWYLTEAQQLALQKSVRGLDRAPFNSPVSGSLLRLRMDYE</sequence>
<feature type="signal peptide" evidence="1">
    <location>
        <begin position="1"/>
        <end position="25"/>
    </location>
</feature>
<evidence type="ECO:0000313" key="2">
    <source>
        <dbReference type="EMBL" id="ECI4010907.1"/>
    </source>
</evidence>
<proteinExistence type="predicted"/>
<reference evidence="2 3" key="1">
    <citation type="submission" date="2018-06" db="EMBL/GenBank/DDBJ databases">
        <authorList>
            <person name="Ashton P.M."/>
            <person name="Dallman T."/>
            <person name="Nair S."/>
            <person name="De Pinna E."/>
            <person name="Peters T."/>
            <person name="Grant K."/>
        </authorList>
    </citation>
    <scope>NUCLEOTIDE SEQUENCE [LARGE SCALE GENOMIC DNA]</scope>
    <source>
        <strain evidence="2 3">275803</strain>
    </source>
</reference>
<gene>
    <name evidence="2" type="ORF">DN310_16630</name>
</gene>
<dbReference type="InterPro" id="IPR029224">
    <property type="entry name" value="PapJ"/>
</dbReference>
<dbReference type="EMBL" id="AAIVAV010000019">
    <property type="protein sequence ID" value="ECI4010907.1"/>
    <property type="molecule type" value="Genomic_DNA"/>
</dbReference>
<dbReference type="Proteomes" id="UP000839598">
    <property type="component" value="Unassembled WGS sequence"/>
</dbReference>
<dbReference type="AlphaFoldDB" id="A0A344QXR9"/>
<protein>
    <submittedName>
        <fullName evidence="2">Nuclease PIN</fullName>
    </submittedName>
</protein>
<feature type="chain" id="PRO_5030063407" evidence="1">
    <location>
        <begin position="26"/>
        <end position="192"/>
    </location>
</feature>
<keyword evidence="1" id="KW-0732">Signal</keyword>
<evidence type="ECO:0000256" key="1">
    <source>
        <dbReference type="SAM" id="SignalP"/>
    </source>
</evidence>
<dbReference type="Pfam" id="PF14855">
    <property type="entry name" value="PapJ"/>
    <property type="match status" value="1"/>
</dbReference>